<dbReference type="RefSeq" id="WP_008483225.1">
    <property type="nucleotide sequence ID" value="NZ_AMRI01000005.1"/>
</dbReference>
<proteinExistence type="inferred from homology"/>
<dbReference type="GO" id="GO:0055085">
    <property type="term" value="P:transmembrane transport"/>
    <property type="evidence" value="ECO:0007669"/>
    <property type="project" value="TreeGrafter"/>
</dbReference>
<feature type="transmembrane region" description="Helical" evidence="6">
    <location>
        <begin position="136"/>
        <end position="155"/>
    </location>
</feature>
<sequence>MTRSWIVGLAALVIVLAGIKLSADMLVPFLLSAFIAITCNPLVNWLARFKVPRALAVVLIIALIVLLGLMLTGLVGSSLNQFSANIPEYRARLLTQFSWVTDHLAQYNINLDRQQLQTILDPGAAMSMAANTLSSLGGLLTNFFLILLTVVFMLFEAKSLSEKVHMASGGAEHIYLALDRFFRSVNHYLAIKTLVSLCTGALIWLWLWVLGVDFPLLWGVLAFLLNYIPNIGSIIAAIPAVLLALLQLGLGHAGLTALGFLLVNTLMGNGVEPRLMGRGLGLSTLVVFLSLVFWGWLLGTVGMLLSVPLTMIIKIALESNPKSAHLAILLGGDLPAQEEAKEARS</sequence>
<feature type="transmembrane region" description="Helical" evidence="6">
    <location>
        <begin position="27"/>
        <end position="47"/>
    </location>
</feature>
<comment type="caution">
    <text evidence="7">The sequence shown here is derived from an EMBL/GenBank/DDBJ whole genome shotgun (WGS) entry which is preliminary data.</text>
</comment>
<evidence type="ECO:0000256" key="4">
    <source>
        <dbReference type="ARBA" id="ARBA00022989"/>
    </source>
</evidence>
<name>K2KFP2_9GAMM</name>
<dbReference type="PATRIC" id="fig|745411.4.peg.902"/>
<dbReference type="Proteomes" id="UP000006755">
    <property type="component" value="Unassembled WGS sequence"/>
</dbReference>
<feature type="transmembrane region" description="Helical" evidence="6">
    <location>
        <begin position="291"/>
        <end position="313"/>
    </location>
</feature>
<keyword evidence="3 6" id="KW-0812">Transmembrane</keyword>
<dbReference type="InterPro" id="IPR002549">
    <property type="entry name" value="AI-2E-like"/>
</dbReference>
<evidence type="ECO:0000256" key="6">
    <source>
        <dbReference type="SAM" id="Phobius"/>
    </source>
</evidence>
<evidence type="ECO:0000313" key="7">
    <source>
        <dbReference type="EMBL" id="EKE76150.1"/>
    </source>
</evidence>
<keyword evidence="4 6" id="KW-1133">Transmembrane helix</keyword>
<keyword evidence="5 6" id="KW-0472">Membrane</keyword>
<accession>K2KFP2</accession>
<dbReference type="PANTHER" id="PTHR21716:SF64">
    <property type="entry name" value="AI-2 TRANSPORT PROTEIN TQSA"/>
    <property type="match status" value="1"/>
</dbReference>
<dbReference type="GO" id="GO:0016020">
    <property type="term" value="C:membrane"/>
    <property type="evidence" value="ECO:0007669"/>
    <property type="project" value="UniProtKB-SubCell"/>
</dbReference>
<protein>
    <recommendedName>
        <fullName evidence="9">AI-2E family transporter</fullName>
    </recommendedName>
</protein>
<evidence type="ECO:0000256" key="5">
    <source>
        <dbReference type="ARBA" id="ARBA00023136"/>
    </source>
</evidence>
<evidence type="ECO:0000256" key="1">
    <source>
        <dbReference type="ARBA" id="ARBA00004141"/>
    </source>
</evidence>
<dbReference type="Pfam" id="PF01594">
    <property type="entry name" value="AI-2E_transport"/>
    <property type="match status" value="1"/>
</dbReference>
<evidence type="ECO:0000313" key="8">
    <source>
        <dbReference type="Proteomes" id="UP000006755"/>
    </source>
</evidence>
<evidence type="ECO:0000256" key="3">
    <source>
        <dbReference type="ARBA" id="ARBA00022692"/>
    </source>
</evidence>
<evidence type="ECO:0008006" key="9">
    <source>
        <dbReference type="Google" id="ProtNLM"/>
    </source>
</evidence>
<dbReference type="STRING" id="745411.B3C1_04560"/>
<gene>
    <name evidence="7" type="ORF">B3C1_04560</name>
</gene>
<dbReference type="AlphaFoldDB" id="K2KFP2"/>
<feature type="transmembrane region" description="Helical" evidence="6">
    <location>
        <begin position="189"/>
        <end position="210"/>
    </location>
</feature>
<comment type="similarity">
    <text evidence="2">Belongs to the autoinducer-2 exporter (AI-2E) (TC 2.A.86) family.</text>
</comment>
<dbReference type="eggNOG" id="COG0628">
    <property type="taxonomic scope" value="Bacteria"/>
</dbReference>
<dbReference type="PANTHER" id="PTHR21716">
    <property type="entry name" value="TRANSMEMBRANE PROTEIN"/>
    <property type="match status" value="1"/>
</dbReference>
<reference evidence="7 8" key="1">
    <citation type="journal article" date="2012" name="J. Bacteriol.">
        <title>Genome Sequence of Gallaecimonas xiamenensis Type Strain 3-C-1.</title>
        <authorList>
            <person name="Lai Q."/>
            <person name="Wang L."/>
            <person name="Wang W."/>
            <person name="Shao Z."/>
        </authorList>
    </citation>
    <scope>NUCLEOTIDE SEQUENCE [LARGE SCALE GENOMIC DNA]</scope>
    <source>
        <strain evidence="7 8">3-C-1</strain>
    </source>
</reference>
<dbReference type="EMBL" id="AMRI01000005">
    <property type="protein sequence ID" value="EKE76150.1"/>
    <property type="molecule type" value="Genomic_DNA"/>
</dbReference>
<feature type="transmembrane region" description="Helical" evidence="6">
    <location>
        <begin position="54"/>
        <end position="75"/>
    </location>
</feature>
<comment type="subcellular location">
    <subcellularLocation>
        <location evidence="1">Membrane</location>
        <topology evidence="1">Multi-pass membrane protein</topology>
    </subcellularLocation>
</comment>
<dbReference type="NCBIfam" id="NF008930">
    <property type="entry name" value="PRK12287.1"/>
    <property type="match status" value="1"/>
</dbReference>
<keyword evidence="8" id="KW-1185">Reference proteome</keyword>
<organism evidence="7 8">
    <name type="scientific">Gallaecimonas xiamenensis 3-C-1</name>
    <dbReference type="NCBI Taxonomy" id="745411"/>
    <lineage>
        <taxon>Bacteria</taxon>
        <taxon>Pseudomonadati</taxon>
        <taxon>Pseudomonadota</taxon>
        <taxon>Gammaproteobacteria</taxon>
        <taxon>Enterobacterales</taxon>
        <taxon>Gallaecimonadaceae</taxon>
        <taxon>Gallaecimonas</taxon>
    </lineage>
</organism>
<evidence type="ECO:0000256" key="2">
    <source>
        <dbReference type="ARBA" id="ARBA00009773"/>
    </source>
</evidence>
<dbReference type="OrthoDB" id="9799225at2"/>
<feature type="transmembrane region" description="Helical" evidence="6">
    <location>
        <begin position="216"/>
        <end position="246"/>
    </location>
</feature>